<proteinExistence type="predicted"/>
<feature type="compositionally biased region" description="Low complexity" evidence="1">
    <location>
        <begin position="54"/>
        <end position="66"/>
    </location>
</feature>
<feature type="region of interest" description="Disordered" evidence="1">
    <location>
        <begin position="384"/>
        <end position="404"/>
    </location>
</feature>
<name>A0A0G4EMH7_VITBC</name>
<organism evidence="2 3">
    <name type="scientific">Vitrella brassicaformis (strain CCMP3155)</name>
    <dbReference type="NCBI Taxonomy" id="1169540"/>
    <lineage>
        <taxon>Eukaryota</taxon>
        <taxon>Sar</taxon>
        <taxon>Alveolata</taxon>
        <taxon>Colpodellida</taxon>
        <taxon>Vitrellaceae</taxon>
        <taxon>Vitrella</taxon>
    </lineage>
</organism>
<sequence>MDVKDRPARPVRKAAMAASSAAAAAGGDGGGGGRDRKPVDVEMLSDWQPSDNTSSSSSSSSSSSGSDWEGKKVVKKDQGKKKKQVKKVKKKGPVTPEDIEMEDVFELAPEDALMALEAVAQQLQMHLNWINEATAKAQQVFDAKMALEPDSDITQNRMEQVRKIQASGLLPLNLWDIFHGLQPFPIVGPAAVSNITSLVAPYTGSIFPTLRLMEVKGNTLCIVASVRNRPYLRNPFDCLHAAALANLGEFVGGTGVVIATQLINDQDALEASKGGEHATAATAPLPPPPPPGKVRAILKALQCTYHKKATSTVTGTCEVDLAAIKACCADNQHDSSHGGYAHDMNQNSHHGAGAGGGTGVYVVKATLTDESAVRVAEVETHWAVQRSQKGRKGDSNSNRSHKTD</sequence>
<evidence type="ECO:0000313" key="3">
    <source>
        <dbReference type="Proteomes" id="UP000041254"/>
    </source>
</evidence>
<dbReference type="OrthoDB" id="10255641at2759"/>
<feature type="region of interest" description="Disordered" evidence="1">
    <location>
        <begin position="1"/>
        <end position="94"/>
    </location>
</feature>
<gene>
    <name evidence="2" type="ORF">Vbra_20575</name>
</gene>
<dbReference type="InParanoid" id="A0A0G4EMH7"/>
<dbReference type="InterPro" id="IPR027961">
    <property type="entry name" value="DUF4442"/>
</dbReference>
<dbReference type="Gene3D" id="3.10.129.10">
    <property type="entry name" value="Hotdog Thioesterase"/>
    <property type="match status" value="1"/>
</dbReference>
<dbReference type="Proteomes" id="UP000041254">
    <property type="component" value="Unassembled WGS sequence"/>
</dbReference>
<reference evidence="2 3" key="1">
    <citation type="submission" date="2014-11" db="EMBL/GenBank/DDBJ databases">
        <authorList>
            <person name="Zhu J."/>
            <person name="Qi W."/>
            <person name="Song R."/>
        </authorList>
    </citation>
    <scope>NUCLEOTIDE SEQUENCE [LARGE SCALE GENOMIC DNA]</scope>
</reference>
<feature type="compositionally biased region" description="Basic and acidic residues" evidence="1">
    <location>
        <begin position="68"/>
        <end position="77"/>
    </location>
</feature>
<dbReference type="EMBL" id="CDMY01000274">
    <property type="protein sequence ID" value="CEL98600.1"/>
    <property type="molecule type" value="Genomic_DNA"/>
</dbReference>
<dbReference type="AlphaFoldDB" id="A0A0G4EMH7"/>
<feature type="region of interest" description="Disordered" evidence="1">
    <location>
        <begin position="271"/>
        <end position="291"/>
    </location>
</feature>
<keyword evidence="3" id="KW-1185">Reference proteome</keyword>
<feature type="compositionally biased region" description="Low complexity" evidence="1">
    <location>
        <begin position="14"/>
        <end position="25"/>
    </location>
</feature>
<feature type="compositionally biased region" description="Basic residues" evidence="1">
    <location>
        <begin position="78"/>
        <end position="92"/>
    </location>
</feature>
<accession>A0A0G4EMH7</accession>
<protein>
    <submittedName>
        <fullName evidence="2">Uncharacterized protein</fullName>
    </submittedName>
</protein>
<evidence type="ECO:0000256" key="1">
    <source>
        <dbReference type="SAM" id="MobiDB-lite"/>
    </source>
</evidence>
<evidence type="ECO:0000313" key="2">
    <source>
        <dbReference type="EMBL" id="CEL98600.1"/>
    </source>
</evidence>
<dbReference type="Pfam" id="PF14539">
    <property type="entry name" value="DUF4442"/>
    <property type="match status" value="1"/>
</dbReference>
<dbReference type="VEuPathDB" id="CryptoDB:Vbra_20575"/>